<dbReference type="Proteomes" id="UP000094793">
    <property type="component" value="Chromosome"/>
</dbReference>
<dbReference type="AlphaFoldDB" id="A0A1D7W2H6"/>
<organism evidence="3 7">
    <name type="scientific">Brevibacterium aurantiacum</name>
    <dbReference type="NCBI Taxonomy" id="273384"/>
    <lineage>
        <taxon>Bacteria</taxon>
        <taxon>Bacillati</taxon>
        <taxon>Actinomycetota</taxon>
        <taxon>Actinomycetes</taxon>
        <taxon>Micrococcales</taxon>
        <taxon>Brevibacteriaceae</taxon>
        <taxon>Brevibacterium</taxon>
    </lineage>
</organism>
<reference evidence="10" key="4">
    <citation type="submission" date="2017-03" db="EMBL/GenBank/DDBJ databases">
        <authorList>
            <person name="Monnet C."/>
        </authorList>
    </citation>
    <scope>NUCLEOTIDE SEQUENCE [LARGE SCALE GENOMIC DNA]</scope>
    <source>
        <strain evidence="10">ATCC 9175</strain>
    </source>
</reference>
<dbReference type="InterPro" id="IPR025646">
    <property type="entry name" value="DUF4350"/>
</dbReference>
<accession>A0A2A3ZB54</accession>
<evidence type="ECO:0000313" key="5">
    <source>
        <dbReference type="EMBL" id="PCC49232.1"/>
    </source>
</evidence>
<sequence>MSAFIDVATRGTRSSAAVPVTARLRSAGVWIVAAVAILITVIATMLMTSDRGTDAPLHYDSTSRDGTKAMVETLRDQGVDVTTTEDFDTAHKAAGQPDTSLLIPTQAETLSQGDIDGFRSELAAEDNRLVLIDPGYAVQEFTDRITVNDSLSPLASPDKISQPDCAVPSAEAAGPVETGDYEYAEARKGTEGLRACYPFAGPGVSQIDGGAVTPGSAHGQLIVDQGGGGKGDFPVTVLGNSTWATNAGIDEEGHASLVLSELSQTDHLVVYYPTESADSESAPSTLDYVPSWFIAGAVWLVPCIIVLLLIIGRRFGPLAVERLPVIVPAVETVHGRAALAARSHDRTGALHTLRTGALLRIAKRLALGPEAGLTDIIVGISNSTGRDPAQIESVFSSAVPHTDSDLANIVHLLTLIESEVS</sequence>
<evidence type="ECO:0000313" key="8">
    <source>
        <dbReference type="Proteomes" id="UP000217720"/>
    </source>
</evidence>
<dbReference type="EMBL" id="CP017150">
    <property type="protein sequence ID" value="AOP53221.1"/>
    <property type="molecule type" value="Genomic_DNA"/>
</dbReference>
<gene>
    <name evidence="6" type="ORF">BAUR9175_00971</name>
    <name evidence="3" type="ORF">BLSMQ_1511</name>
    <name evidence="5" type="ORF">CIK62_14100</name>
    <name evidence="4" type="ORF">CIK79_15530</name>
</gene>
<keyword evidence="1" id="KW-1133">Transmembrane helix</keyword>
<dbReference type="EMBL" id="FXZB01000005">
    <property type="protein sequence ID" value="SMX70499.1"/>
    <property type="molecule type" value="Genomic_DNA"/>
</dbReference>
<dbReference type="Proteomes" id="UP000218377">
    <property type="component" value="Unassembled WGS sequence"/>
</dbReference>
<evidence type="ECO:0000313" key="7">
    <source>
        <dbReference type="Proteomes" id="UP000094793"/>
    </source>
</evidence>
<dbReference type="Proteomes" id="UP000234525">
    <property type="component" value="Unassembled WGS sequence"/>
</dbReference>
<feature type="domain" description="DUF4350" evidence="2">
    <location>
        <begin position="60"/>
        <end position="260"/>
    </location>
</feature>
<dbReference type="EMBL" id="NRGX01000001">
    <property type="protein sequence ID" value="PCC19574.1"/>
    <property type="molecule type" value="Genomic_DNA"/>
</dbReference>
<keyword evidence="1" id="KW-0472">Membrane</keyword>
<reference evidence="6" key="5">
    <citation type="submission" date="2017-03" db="EMBL/GenBank/DDBJ databases">
        <authorList>
            <person name="Afonso C.L."/>
            <person name="Miller P.J."/>
            <person name="Scott M.A."/>
            <person name="Spackman E."/>
            <person name="Goraichik I."/>
            <person name="Dimitrov K.M."/>
            <person name="Suarez D.L."/>
            <person name="Swayne D.E."/>
        </authorList>
    </citation>
    <scope>NUCLEOTIDE SEQUENCE [LARGE SCALE GENOMIC DNA]</scope>
    <source>
        <strain evidence="6">ATCC 9175</strain>
    </source>
</reference>
<name>A0A1D7W2H6_BREAU</name>
<reference evidence="8 9" key="3">
    <citation type="journal article" date="2017" name="Elife">
        <title>Extensive horizontal gene transfer in cheese-associated bacteria.</title>
        <authorList>
            <person name="Bonham K.S."/>
            <person name="Wolfe B.E."/>
            <person name="Dutton R.J."/>
        </authorList>
    </citation>
    <scope>NUCLEOTIDE SEQUENCE [LARGE SCALE GENOMIC DNA]</scope>
    <source>
        <strain evidence="5 8">900_6</strain>
        <strain evidence="4 9">JB5</strain>
    </source>
</reference>
<evidence type="ECO:0000259" key="2">
    <source>
        <dbReference type="Pfam" id="PF14258"/>
    </source>
</evidence>
<evidence type="ECO:0000313" key="4">
    <source>
        <dbReference type="EMBL" id="PCC19574.1"/>
    </source>
</evidence>
<dbReference type="Proteomes" id="UP000217720">
    <property type="component" value="Unassembled WGS sequence"/>
</dbReference>
<feature type="transmembrane region" description="Helical" evidence="1">
    <location>
        <begin position="27"/>
        <end position="47"/>
    </location>
</feature>
<evidence type="ECO:0000256" key="1">
    <source>
        <dbReference type="SAM" id="Phobius"/>
    </source>
</evidence>
<keyword evidence="10" id="KW-1185">Reference proteome</keyword>
<dbReference type="OrthoDB" id="5241668at2"/>
<protein>
    <submittedName>
        <fullName evidence="4">DUF4350 domain-containing protein</fullName>
    </submittedName>
</protein>
<dbReference type="EMBL" id="NRGO01000016">
    <property type="protein sequence ID" value="PCC49232.1"/>
    <property type="molecule type" value="Genomic_DNA"/>
</dbReference>
<reference evidence="7" key="2">
    <citation type="submission" date="2016-09" db="EMBL/GenBank/DDBJ databases">
        <title>Complete Genome Sequence of Brevibacterium linens SMQ-1335.</title>
        <authorList>
            <person name="de Melo A.G."/>
            <person name="Labrie S.J."/>
            <person name="Dumaresq J."/>
            <person name="Roberts R.J."/>
            <person name="Tremblay D.M."/>
            <person name="Moineau S."/>
        </authorList>
    </citation>
    <scope>NUCLEOTIDE SEQUENCE [LARGE SCALE GENOMIC DNA]</scope>
    <source>
        <strain evidence="7">SMQ-1335</strain>
    </source>
</reference>
<evidence type="ECO:0000313" key="9">
    <source>
        <dbReference type="Proteomes" id="UP000218377"/>
    </source>
</evidence>
<accession>A0A1D7W2H6</accession>
<dbReference type="eggNOG" id="ENOG502ZY4N">
    <property type="taxonomic scope" value="Bacteria"/>
</dbReference>
<accession>A0A2H1I5M3</accession>
<dbReference type="KEGG" id="blin:BLSMQ_1511"/>
<dbReference type="PATRIC" id="fig|1703.10.peg.1551"/>
<dbReference type="Pfam" id="PF14258">
    <property type="entry name" value="DUF4350"/>
    <property type="match status" value="1"/>
</dbReference>
<evidence type="ECO:0000313" key="3">
    <source>
        <dbReference type="EMBL" id="AOP53221.1"/>
    </source>
</evidence>
<proteinExistence type="predicted"/>
<keyword evidence="1" id="KW-0812">Transmembrane</keyword>
<feature type="transmembrane region" description="Helical" evidence="1">
    <location>
        <begin position="292"/>
        <end position="312"/>
    </location>
</feature>
<evidence type="ECO:0000313" key="6">
    <source>
        <dbReference type="EMBL" id="SMX70499.1"/>
    </source>
</evidence>
<dbReference type="RefSeq" id="WP_069599897.1">
    <property type="nucleotide sequence ID" value="NZ_BJME01000010.1"/>
</dbReference>
<evidence type="ECO:0000313" key="10">
    <source>
        <dbReference type="Proteomes" id="UP000234525"/>
    </source>
</evidence>
<reference evidence="3" key="1">
    <citation type="submission" date="2016-09" db="EMBL/GenBank/DDBJ databases">
        <title>Complete Genome Sequence of Brevibacterium aurantiacum SMQ-1335.</title>
        <authorList>
            <person name="de Melo A.G."/>
            <person name="Labrie S.J."/>
            <person name="Dumaresq J."/>
            <person name="Roberts R.J."/>
            <person name="Tremblay D.M."/>
            <person name="Moineau S."/>
        </authorList>
    </citation>
    <scope>NUCLEOTIDE SEQUENCE</scope>
    <source>
        <strain evidence="3">SMQ-1335</strain>
    </source>
</reference>